<evidence type="ECO:0000256" key="5">
    <source>
        <dbReference type="ARBA" id="ARBA00023204"/>
    </source>
</evidence>
<keyword evidence="5" id="KW-0234">DNA repair</keyword>
<dbReference type="InterPro" id="IPR000212">
    <property type="entry name" value="DNA_helicase_UvrD/REP"/>
</dbReference>
<evidence type="ECO:0000256" key="2">
    <source>
        <dbReference type="ARBA" id="ARBA00022763"/>
    </source>
</evidence>
<dbReference type="InterPro" id="IPR038726">
    <property type="entry name" value="PDDEXK_AddAB-type"/>
</dbReference>
<dbReference type="GO" id="GO:0003677">
    <property type="term" value="F:DNA binding"/>
    <property type="evidence" value="ECO:0007669"/>
    <property type="project" value="InterPro"/>
</dbReference>
<accession>A0A6N2R0R3</accession>
<dbReference type="InterPro" id="IPR011604">
    <property type="entry name" value="PDDEXK-like_dom_sf"/>
</dbReference>
<proteinExistence type="predicted"/>
<organism evidence="7">
    <name type="scientific">Schaalia odontolytica</name>
    <dbReference type="NCBI Taxonomy" id="1660"/>
    <lineage>
        <taxon>Bacteria</taxon>
        <taxon>Bacillati</taxon>
        <taxon>Actinomycetota</taxon>
        <taxon>Actinomycetes</taxon>
        <taxon>Actinomycetales</taxon>
        <taxon>Actinomycetaceae</taxon>
        <taxon>Schaalia</taxon>
    </lineage>
</organism>
<name>A0A6N2R0R3_9ACTO</name>
<dbReference type="Gene3D" id="1.10.486.10">
    <property type="entry name" value="PCRA, domain 4"/>
    <property type="match status" value="1"/>
</dbReference>
<keyword evidence="4" id="KW-0378">Hydrolase</keyword>
<evidence type="ECO:0000256" key="1">
    <source>
        <dbReference type="ARBA" id="ARBA00022722"/>
    </source>
</evidence>
<keyword evidence="3" id="KW-0347">Helicase</keyword>
<dbReference type="GO" id="GO:0004527">
    <property type="term" value="F:exonuclease activity"/>
    <property type="evidence" value="ECO:0007669"/>
    <property type="project" value="UniProtKB-KW"/>
</dbReference>
<keyword evidence="3" id="KW-0547">Nucleotide-binding</keyword>
<evidence type="ECO:0000259" key="6">
    <source>
        <dbReference type="Pfam" id="PF12705"/>
    </source>
</evidence>
<protein>
    <submittedName>
        <fullName evidence="7">PD-(D/E)XK nuclease superfamily protein</fullName>
    </submittedName>
</protein>
<sequence length="1048" mass="115512">MNNTPVRITVGSEFSGLPELSDHQRFLLKQITEGDAVLRGAPGSGKTTLLLAAVTELVRNDHSFVVLTPDRSRADQLMPAVQALAPNAVRPVRTPIGWAYSIVSQWRNTRDQPLGDVELLTGANMDRMVSQLLEETAIQWPEELSDTIRSLPAFRMELRDLIDTAAESGTTAEHLEELGRIRGMEQWVSLAPLLKKWNELPQLEVEFRGTMLAHGAGLGRQAAQLLAHWDDRAQSAGVRIFTPLPQYLLIDDLQDCTPSLLALLHVAHQLGSRIIAFSNPDLSVTSYKRGYAHMDLDLARILDVQIEDCGGVYVGTPQLHALNLSLASRITQSGPVGRRNASFAGNSERRLGEQGVHIHNCASLAQMGAALGYQLRSHYLRDNIPWSQQVVIVRSQSLIQQARRALKRSKIPLAGGQQAFNFASNSMTSALLKALIPNEDSGVGVIDRWLRSDLISIDALHVSSLLHNYVWAHSDHKLAQGRVQHLSTDMVSRILQDPSLLSQNVETELRKLLKASTLWKEVEALSPQKALWEAWATADIAEELSKRALAHDSDSDYFDDVLDSVIALFRVADIWQQRNPQRTAAEFARELIESDVATDTIAATAYRHEGIQVLTPEQAVGRHWDVVAIYGLQDGSWPDLRLRQRLLRADLLGEITRSTDPAQEIIDDPRIQRRAVLDDELRRLLAAVSRTNLALHIGIVSNEDQAPSQFVELVAQGAGIEIPEDGFAIEDVPPALDLSGHISRLRYLAAQEHDPQTSQLATRLLAILARCGVPSAIPSNWIGAGGISSDSPIYDQQRVAVSPSSFDSARQCILRWFFASNSGTSMPTQSAADGTLIHSLAERFPCGPRSAVMDALEEEIRAMGVDEGQAASKIHMDHLREMASALGEYLEQSTQMDSCAGPSGNVQVEVPFDVPISSVHIRGRIDRMELEGQGVRIIDFKTGKKGNKTGAKKDPDHPQLALYQLAVEQLGYEVLGAELKYLGYGDVRTISQDPLDPETRADWISQLDEIGQKMKGPSFIATPSDEACQYCEFARSCPAREQGKRSVE</sequence>
<keyword evidence="2" id="KW-0227">DNA damage</keyword>
<gene>
    <name evidence="7" type="ORF">AOLFYP35_00119</name>
</gene>
<dbReference type="GO" id="GO:0033202">
    <property type="term" value="C:DNA helicase complex"/>
    <property type="evidence" value="ECO:0007669"/>
    <property type="project" value="TreeGrafter"/>
</dbReference>
<keyword evidence="3" id="KW-0067">ATP-binding</keyword>
<dbReference type="Gene3D" id="3.40.50.300">
    <property type="entry name" value="P-loop containing nucleotide triphosphate hydrolases"/>
    <property type="match status" value="2"/>
</dbReference>
<feature type="domain" description="PD-(D/E)XK endonuclease-like" evidence="6">
    <location>
        <begin position="801"/>
        <end position="1038"/>
    </location>
</feature>
<dbReference type="GO" id="GO:0000725">
    <property type="term" value="P:recombinational repair"/>
    <property type="evidence" value="ECO:0007669"/>
    <property type="project" value="TreeGrafter"/>
</dbReference>
<dbReference type="GO" id="GO:0005829">
    <property type="term" value="C:cytosol"/>
    <property type="evidence" value="ECO:0007669"/>
    <property type="project" value="TreeGrafter"/>
</dbReference>
<dbReference type="Gene3D" id="3.90.320.10">
    <property type="match status" value="1"/>
</dbReference>
<dbReference type="InterPro" id="IPR011335">
    <property type="entry name" value="Restrct_endonuc-II-like"/>
</dbReference>
<dbReference type="AlphaFoldDB" id="A0A6N2R0R3"/>
<dbReference type="Pfam" id="PF12705">
    <property type="entry name" value="PDDEXK_1"/>
    <property type="match status" value="1"/>
</dbReference>
<evidence type="ECO:0000256" key="3">
    <source>
        <dbReference type="ARBA" id="ARBA00022806"/>
    </source>
</evidence>
<dbReference type="GO" id="GO:0043138">
    <property type="term" value="F:3'-5' DNA helicase activity"/>
    <property type="evidence" value="ECO:0007669"/>
    <property type="project" value="TreeGrafter"/>
</dbReference>
<dbReference type="SUPFAM" id="SSF52540">
    <property type="entry name" value="P-loop containing nucleoside triphosphate hydrolases"/>
    <property type="match status" value="1"/>
</dbReference>
<reference evidence="7" key="1">
    <citation type="submission" date="2019-11" db="EMBL/GenBank/DDBJ databases">
        <authorList>
            <person name="Feng L."/>
        </authorList>
    </citation>
    <scope>NUCLEOTIDE SEQUENCE</scope>
    <source>
        <strain evidence="7">AodontolyticusLFYP35</strain>
    </source>
</reference>
<dbReference type="GO" id="GO:0005524">
    <property type="term" value="F:ATP binding"/>
    <property type="evidence" value="ECO:0007669"/>
    <property type="project" value="InterPro"/>
</dbReference>
<dbReference type="PANTHER" id="PTHR11070:SF59">
    <property type="entry name" value="DNA 3'-5' HELICASE"/>
    <property type="match status" value="1"/>
</dbReference>
<evidence type="ECO:0000256" key="4">
    <source>
        <dbReference type="ARBA" id="ARBA00022839"/>
    </source>
</evidence>
<dbReference type="InterPro" id="IPR027417">
    <property type="entry name" value="P-loop_NTPase"/>
</dbReference>
<dbReference type="PANTHER" id="PTHR11070">
    <property type="entry name" value="UVRD / RECB / PCRA DNA HELICASE FAMILY MEMBER"/>
    <property type="match status" value="1"/>
</dbReference>
<evidence type="ECO:0000313" key="7">
    <source>
        <dbReference type="EMBL" id="VYS74078.1"/>
    </source>
</evidence>
<keyword evidence="4" id="KW-0269">Exonuclease</keyword>
<dbReference type="SUPFAM" id="SSF52980">
    <property type="entry name" value="Restriction endonuclease-like"/>
    <property type="match status" value="1"/>
</dbReference>
<dbReference type="EMBL" id="CACRSM010000001">
    <property type="protein sequence ID" value="VYS74078.1"/>
    <property type="molecule type" value="Genomic_DNA"/>
</dbReference>
<keyword evidence="1" id="KW-0540">Nuclease</keyword>